<dbReference type="EMBL" id="CP042467">
    <property type="protein sequence ID" value="QED26099.1"/>
    <property type="molecule type" value="Genomic_DNA"/>
</dbReference>
<dbReference type="GO" id="GO:0005886">
    <property type="term" value="C:plasma membrane"/>
    <property type="evidence" value="ECO:0007669"/>
    <property type="project" value="TreeGrafter"/>
</dbReference>
<evidence type="ECO:0000313" key="4">
    <source>
        <dbReference type="Proteomes" id="UP000321595"/>
    </source>
</evidence>
<dbReference type="OrthoDB" id="9811238at2"/>
<dbReference type="GO" id="GO:0071555">
    <property type="term" value="P:cell wall organization"/>
    <property type="evidence" value="ECO:0007669"/>
    <property type="project" value="TreeGrafter"/>
</dbReference>
<dbReference type="KEGG" id="bbae:FRD01_02250"/>
<dbReference type="InterPro" id="IPR050515">
    <property type="entry name" value="Beta-lactam/transpept"/>
</dbReference>
<feature type="domain" description="Penicillin-binding protein transpeptidase" evidence="2">
    <location>
        <begin position="129"/>
        <end position="423"/>
    </location>
</feature>
<dbReference type="PANTHER" id="PTHR30627:SF2">
    <property type="entry name" value="PEPTIDOGLYCAN D,D-TRANSPEPTIDASE MRDA"/>
    <property type="match status" value="1"/>
</dbReference>
<name>A0A5B8XRU3_9DELT</name>
<protein>
    <submittedName>
        <fullName evidence="3">Penicillin-binding protein</fullName>
    </submittedName>
</protein>
<evidence type="ECO:0000313" key="3">
    <source>
        <dbReference type="EMBL" id="QED26099.1"/>
    </source>
</evidence>
<dbReference type="Pfam" id="PF00905">
    <property type="entry name" value="Transpeptidase"/>
    <property type="match status" value="1"/>
</dbReference>
<feature type="signal peptide" evidence="1">
    <location>
        <begin position="1"/>
        <end position="24"/>
    </location>
</feature>
<evidence type="ECO:0000259" key="2">
    <source>
        <dbReference type="Pfam" id="PF00905"/>
    </source>
</evidence>
<keyword evidence="1" id="KW-0732">Signal</keyword>
<feature type="chain" id="PRO_5022670768" evidence="1">
    <location>
        <begin position="25"/>
        <end position="440"/>
    </location>
</feature>
<dbReference type="AlphaFoldDB" id="A0A5B8XRU3"/>
<dbReference type="GO" id="GO:0071972">
    <property type="term" value="F:peptidoglycan L,D-transpeptidase activity"/>
    <property type="evidence" value="ECO:0007669"/>
    <property type="project" value="TreeGrafter"/>
</dbReference>
<dbReference type="PANTHER" id="PTHR30627">
    <property type="entry name" value="PEPTIDOGLYCAN D,D-TRANSPEPTIDASE"/>
    <property type="match status" value="1"/>
</dbReference>
<organism evidence="3 4">
    <name type="scientific">Microvenator marinus</name>
    <dbReference type="NCBI Taxonomy" id="2600177"/>
    <lineage>
        <taxon>Bacteria</taxon>
        <taxon>Deltaproteobacteria</taxon>
        <taxon>Bradymonadales</taxon>
        <taxon>Microvenatoraceae</taxon>
        <taxon>Microvenator</taxon>
    </lineage>
</organism>
<proteinExistence type="predicted"/>
<keyword evidence="4" id="KW-1185">Reference proteome</keyword>
<dbReference type="InterPro" id="IPR012338">
    <property type="entry name" value="Beta-lactam/transpept-like"/>
</dbReference>
<accession>A0A5B8XRU3</accession>
<gene>
    <name evidence="3" type="ORF">FRD01_02250</name>
</gene>
<dbReference type="Proteomes" id="UP000321595">
    <property type="component" value="Chromosome"/>
</dbReference>
<reference evidence="3 4" key="1">
    <citation type="submission" date="2019-08" db="EMBL/GenBank/DDBJ databases">
        <authorList>
            <person name="Liang Q."/>
        </authorList>
    </citation>
    <scope>NUCLEOTIDE SEQUENCE [LARGE SCALE GENOMIC DNA]</scope>
    <source>
        <strain evidence="3 4">V1718</strain>
    </source>
</reference>
<dbReference type="Gene3D" id="3.40.710.10">
    <property type="entry name" value="DD-peptidase/beta-lactamase superfamily"/>
    <property type="match status" value="1"/>
</dbReference>
<dbReference type="InterPro" id="IPR001460">
    <property type="entry name" value="PCN-bd_Tpept"/>
</dbReference>
<dbReference type="SUPFAM" id="SSF56601">
    <property type="entry name" value="beta-lactamase/transpeptidase-like"/>
    <property type="match status" value="1"/>
</dbReference>
<sequence>MSMKRLSTGLISGAIALATAVSVAQSPSSIVSSSVSEASHAANVEHTSKLGSEVGISIQNAALAFKPVEIARVPENWAEAGLDITKAKNVDGKLVQVLSDGSKVTFTVDPSVQERLERLLVEKKVPHSGVVLMEPQTGRIKAFVSHTQHNPPIEDFAIKSAAPSASVFKVITAAALIEAGHDPNASVCYHGGRSFLSAENIKGNPRKDHKCNSLGPALAWSINSIFAKLSYNHLKKADLEVWAERFGYNSPIPFELPVEVSTAEFVEDPLERARSAAGFWHTYLSPLHGAMIGGALKNDGVMMRPSIIEKYESADGTELLAFEPKVYRRVMRPETARKLGELMVQTTTEGTARKYFRHRRGFPDHITVSGKTGTLSNKNPYLGFTWFVGYASDSHTKKDIAVSGLVANTPIWHIKGGFAASEAVLAYFQSEANKKGLAQR</sequence>
<dbReference type="GO" id="GO:0008658">
    <property type="term" value="F:penicillin binding"/>
    <property type="evidence" value="ECO:0007669"/>
    <property type="project" value="InterPro"/>
</dbReference>
<evidence type="ECO:0000256" key="1">
    <source>
        <dbReference type="SAM" id="SignalP"/>
    </source>
</evidence>